<dbReference type="OrthoDB" id="5800476at2759"/>
<dbReference type="SUPFAM" id="SSF56112">
    <property type="entry name" value="Protein kinase-like (PK-like)"/>
    <property type="match status" value="1"/>
</dbReference>
<dbReference type="InterPro" id="IPR050235">
    <property type="entry name" value="CK1_Ser-Thr_kinase"/>
</dbReference>
<dbReference type="Pfam" id="PF00069">
    <property type="entry name" value="Pkinase"/>
    <property type="match status" value="1"/>
</dbReference>
<keyword evidence="7" id="KW-1185">Reference proteome</keyword>
<evidence type="ECO:0000313" key="6">
    <source>
        <dbReference type="EMBL" id="ORY41804.1"/>
    </source>
</evidence>
<keyword evidence="6" id="KW-0418">Kinase</keyword>
<dbReference type="EC" id="2.7.11.1" evidence="1"/>
<evidence type="ECO:0000256" key="1">
    <source>
        <dbReference type="ARBA" id="ARBA00012513"/>
    </source>
</evidence>
<organism evidence="6 7">
    <name type="scientific">Neocallimastix californiae</name>
    <dbReference type="NCBI Taxonomy" id="1754190"/>
    <lineage>
        <taxon>Eukaryota</taxon>
        <taxon>Fungi</taxon>
        <taxon>Fungi incertae sedis</taxon>
        <taxon>Chytridiomycota</taxon>
        <taxon>Chytridiomycota incertae sedis</taxon>
        <taxon>Neocallimastigomycetes</taxon>
        <taxon>Neocallimastigales</taxon>
        <taxon>Neocallimastigaceae</taxon>
        <taxon>Neocallimastix</taxon>
    </lineage>
</organism>
<dbReference type="FunFam" id="1.10.510.10:FF:001123">
    <property type="entry name" value="CK1/CK1/CK1-D protein kinase"/>
    <property type="match status" value="1"/>
</dbReference>
<gene>
    <name evidence="6" type="ORF">LY90DRAFT_671999</name>
</gene>
<protein>
    <recommendedName>
        <fullName evidence="1">non-specific serine/threonine protein kinase</fullName>
        <ecNumber evidence="1">2.7.11.1</ecNumber>
    </recommendedName>
</protein>
<evidence type="ECO:0000313" key="7">
    <source>
        <dbReference type="Proteomes" id="UP000193920"/>
    </source>
</evidence>
<dbReference type="AlphaFoldDB" id="A0A1Y2C4J2"/>
<dbReference type="PROSITE" id="PS00108">
    <property type="entry name" value="PROTEIN_KINASE_ST"/>
    <property type="match status" value="1"/>
</dbReference>
<evidence type="ECO:0000256" key="3">
    <source>
        <dbReference type="ARBA" id="ARBA00022840"/>
    </source>
</evidence>
<feature type="domain" description="Protein kinase" evidence="5">
    <location>
        <begin position="72"/>
        <end position="347"/>
    </location>
</feature>
<keyword evidence="6" id="KW-0808">Transferase</keyword>
<dbReference type="GO" id="GO:0005524">
    <property type="term" value="F:ATP binding"/>
    <property type="evidence" value="ECO:0007669"/>
    <property type="project" value="UniProtKB-UniRule"/>
</dbReference>
<proteinExistence type="predicted"/>
<feature type="binding site" evidence="4">
    <location>
        <position position="101"/>
    </location>
    <ligand>
        <name>ATP</name>
        <dbReference type="ChEBI" id="CHEBI:30616"/>
    </ligand>
</feature>
<dbReference type="EMBL" id="MCOG01000122">
    <property type="protein sequence ID" value="ORY41804.1"/>
    <property type="molecule type" value="Genomic_DNA"/>
</dbReference>
<dbReference type="InterPro" id="IPR000719">
    <property type="entry name" value="Prot_kinase_dom"/>
</dbReference>
<comment type="caution">
    <text evidence="6">The sequence shown here is derived from an EMBL/GenBank/DDBJ whole genome shotgun (WGS) entry which is preliminary data.</text>
</comment>
<keyword evidence="2 4" id="KW-0547">Nucleotide-binding</keyword>
<evidence type="ECO:0000256" key="4">
    <source>
        <dbReference type="PROSITE-ProRule" id="PRU10141"/>
    </source>
</evidence>
<dbReference type="Gene3D" id="1.10.510.10">
    <property type="entry name" value="Transferase(Phosphotransferase) domain 1"/>
    <property type="match status" value="1"/>
</dbReference>
<dbReference type="InterPro" id="IPR011009">
    <property type="entry name" value="Kinase-like_dom_sf"/>
</dbReference>
<dbReference type="PANTHER" id="PTHR11909">
    <property type="entry name" value="CASEIN KINASE-RELATED"/>
    <property type="match status" value="1"/>
</dbReference>
<dbReference type="SMART" id="SM00220">
    <property type="entry name" value="S_TKc"/>
    <property type="match status" value="1"/>
</dbReference>
<reference evidence="6 7" key="1">
    <citation type="submission" date="2016-08" db="EMBL/GenBank/DDBJ databases">
        <title>A Parts List for Fungal Cellulosomes Revealed by Comparative Genomics.</title>
        <authorList>
            <consortium name="DOE Joint Genome Institute"/>
            <person name="Haitjema C.H."/>
            <person name="Gilmore S.P."/>
            <person name="Henske J.K."/>
            <person name="Solomon K.V."/>
            <person name="De Groot R."/>
            <person name="Kuo A."/>
            <person name="Mondo S.J."/>
            <person name="Salamov A.A."/>
            <person name="Labutti K."/>
            <person name="Zhao Z."/>
            <person name="Chiniquy J."/>
            <person name="Barry K."/>
            <person name="Brewer H.M."/>
            <person name="Purvine S.O."/>
            <person name="Wright A.T."/>
            <person name="Boxma B."/>
            <person name="Van Alen T."/>
            <person name="Hackstein J.H."/>
            <person name="Baker S.E."/>
            <person name="Grigoriev I.V."/>
            <person name="O'Malley M.A."/>
        </authorList>
    </citation>
    <scope>NUCLEOTIDE SEQUENCE [LARGE SCALE GENOMIC DNA]</scope>
    <source>
        <strain evidence="6 7">G1</strain>
    </source>
</reference>
<keyword evidence="3 4" id="KW-0067">ATP-binding</keyword>
<evidence type="ECO:0000256" key="2">
    <source>
        <dbReference type="ARBA" id="ARBA00022741"/>
    </source>
</evidence>
<sequence length="572" mass="66977">MGSQNINHLSNSNIINNDINSKSQITYSQLLQNNINNKHNNNNISKKPPLKEYTSVSLLSSAKSTNIVGVHYKLVRKIGEGSFGVIFEGINLLNNQPVAIKFESRLSDSPQLKDEYRSYKILSGNVGIPNAYYFGTENSHNILVIDLLGPSLEDLFDVCGRQFSVKTVAMVAKQMINRIQTVHENSLVYRDIKPDNFLVGHIINDNKPIIQTHSKTNPHPATQIYIVDFGMAKYYRDPTTLQHIPYKEKRSLSGTARYMSIHTHLGHEQSRRDDLESLGHVFMYFLRGSLPWQGLRAPTNKQKYKKIGEKKRTTSISELCMGFPEFSIYMNYVRKLAFEETPNYNYLRGLMDNVLKNLNTEDDGLYDWVYVIDRRRKEKEKEKERRNDLIYPQKVSSCKNLYNSGKIQQIQNSLHYHSNYNSQDFHQLSSQNDLNKFSSKTKINEMLSCYSSKQPVGIQMQLQNSTLRNSMNLYNSRNSRKFQNYRQFDKLTRSKSYDRYNKYDDTNNIRYTDKEEYEKLMLSDYDLQDQKYNKYDYADNQRNYKNKLKSKNVTKESEKTSCFKHMFLCCYK</sequence>
<evidence type="ECO:0000259" key="5">
    <source>
        <dbReference type="PROSITE" id="PS50011"/>
    </source>
</evidence>
<name>A0A1Y2C4J2_9FUNG</name>
<dbReference type="STRING" id="1754190.A0A1Y2C4J2"/>
<dbReference type="InterPro" id="IPR008271">
    <property type="entry name" value="Ser/Thr_kinase_AS"/>
</dbReference>
<dbReference type="PROSITE" id="PS00107">
    <property type="entry name" value="PROTEIN_KINASE_ATP"/>
    <property type="match status" value="1"/>
</dbReference>
<dbReference type="InterPro" id="IPR017441">
    <property type="entry name" value="Protein_kinase_ATP_BS"/>
</dbReference>
<dbReference type="PROSITE" id="PS50011">
    <property type="entry name" value="PROTEIN_KINASE_DOM"/>
    <property type="match status" value="1"/>
</dbReference>
<dbReference type="GO" id="GO:0004674">
    <property type="term" value="F:protein serine/threonine kinase activity"/>
    <property type="evidence" value="ECO:0007669"/>
    <property type="project" value="UniProtKB-EC"/>
</dbReference>
<dbReference type="Proteomes" id="UP000193920">
    <property type="component" value="Unassembled WGS sequence"/>
</dbReference>
<accession>A0A1Y2C4J2</accession>